<dbReference type="Gene3D" id="3.40.50.12370">
    <property type="match status" value="1"/>
</dbReference>
<sequence length="272" mass="29491">MIRDLLAIVDCPDQSMPFLDGVLAFAEHQQAEAEVTLLTPGPLASPALAPFGALYVPEPTLEAEEAARLAVLRGRCGSAPVTTIVHGLRDDVAWLAGDLRHRRQIVDLILIGGAEGWALPWLRRRVIETLLLAAGTPVVLVPRDRHLTRIRRAVIGWTPSPEAARAVHDLVRLAEPGAEIDIVTITGHHPADEPSAAEVQRHLARHGFVAHVHAFANEDRLEADLLQKYALDAHADLLALGGFAHSRVREIALGGVTRTLIAETRLPVLLSH</sequence>
<gene>
    <name evidence="1" type="ORF">TS85_08495</name>
</gene>
<dbReference type="RefSeq" id="WP_044331624.1">
    <property type="nucleotide sequence ID" value="NZ_CP010836.1"/>
</dbReference>
<evidence type="ECO:0000313" key="2">
    <source>
        <dbReference type="Proteomes" id="UP000032300"/>
    </source>
</evidence>
<name>A0A7U4J7U0_9SPHN</name>
<dbReference type="EMBL" id="CP010836">
    <property type="protein sequence ID" value="AJP71813.1"/>
    <property type="molecule type" value="Genomic_DNA"/>
</dbReference>
<dbReference type="AlphaFoldDB" id="A0A7U4J7U0"/>
<dbReference type="SUPFAM" id="SSF52402">
    <property type="entry name" value="Adenine nucleotide alpha hydrolases-like"/>
    <property type="match status" value="2"/>
</dbReference>
<protein>
    <submittedName>
        <fullName evidence="1">Universal stress protein UspA</fullName>
    </submittedName>
</protein>
<organism evidence="1 2">
    <name type="scientific">Sphingomonas hengshuiensis</name>
    <dbReference type="NCBI Taxonomy" id="1609977"/>
    <lineage>
        <taxon>Bacteria</taxon>
        <taxon>Pseudomonadati</taxon>
        <taxon>Pseudomonadota</taxon>
        <taxon>Alphaproteobacteria</taxon>
        <taxon>Sphingomonadales</taxon>
        <taxon>Sphingomonadaceae</taxon>
        <taxon>Sphingomonas</taxon>
    </lineage>
</organism>
<dbReference type="KEGG" id="sphi:TS85_08495"/>
<reference evidence="1 2" key="2">
    <citation type="submission" date="2015-02" db="EMBL/GenBank/DDBJ databases">
        <title>The complete genome of Sphingomonas hengshuiensis sp. WHSC-8 isolated from soil of Hengshui Lake.</title>
        <authorList>
            <person name="Wei S."/>
            <person name="Guo J."/>
            <person name="Su C."/>
            <person name="Wu R."/>
            <person name="Zhang Z."/>
            <person name="Liang K."/>
            <person name="Li H."/>
            <person name="Wang T."/>
            <person name="Liu H."/>
            <person name="Zhang C."/>
            <person name="Li Z."/>
            <person name="Wang Q."/>
            <person name="Meng J."/>
        </authorList>
    </citation>
    <scope>NUCLEOTIDE SEQUENCE [LARGE SCALE GENOMIC DNA]</scope>
    <source>
        <strain evidence="1 2">WHSC-8</strain>
    </source>
</reference>
<evidence type="ECO:0000313" key="1">
    <source>
        <dbReference type="EMBL" id="AJP71813.1"/>
    </source>
</evidence>
<proteinExistence type="predicted"/>
<reference evidence="1 2" key="1">
    <citation type="journal article" date="2015" name="Int. J. Syst. Evol. Microbiol.">
        <title>Sphingomonas hengshuiensis sp. nov., isolated from lake wetland.</title>
        <authorList>
            <person name="Wei S."/>
            <person name="Wang T."/>
            <person name="Liu H."/>
            <person name="Zhang C."/>
            <person name="Guo J."/>
            <person name="Wang Q."/>
            <person name="Liang K."/>
            <person name="Zhang Z."/>
        </authorList>
    </citation>
    <scope>NUCLEOTIDE SEQUENCE [LARGE SCALE GENOMIC DNA]</scope>
    <source>
        <strain evidence="1 2">WHSC-8</strain>
    </source>
</reference>
<dbReference type="Proteomes" id="UP000032300">
    <property type="component" value="Chromosome"/>
</dbReference>
<accession>A0A7U4J7U0</accession>
<keyword evidence="2" id="KW-1185">Reference proteome</keyword>
<dbReference type="OrthoDB" id="9804721at2"/>